<dbReference type="PANTHER" id="PTHR36920:SF1">
    <property type="entry name" value="OUTER MEMBRANE PROTEIN W"/>
    <property type="match status" value="1"/>
</dbReference>
<protein>
    <submittedName>
        <fullName evidence="2">Outer membrane protein W</fullName>
    </submittedName>
</protein>
<keyword evidence="1" id="KW-0732">Signal</keyword>
<reference evidence="2" key="1">
    <citation type="journal article" date="2014" name="Int. J. Syst. Evol. Microbiol.">
        <title>Complete genome sequence of Corynebacterium casei LMG S-19264T (=DSM 44701T), isolated from a smear-ripened cheese.</title>
        <authorList>
            <consortium name="US DOE Joint Genome Institute (JGI-PGF)"/>
            <person name="Walter F."/>
            <person name="Albersmeier A."/>
            <person name="Kalinowski J."/>
            <person name="Ruckert C."/>
        </authorList>
    </citation>
    <scope>NUCLEOTIDE SEQUENCE</scope>
    <source>
        <strain evidence="2">CGMCC 1.12181</strain>
    </source>
</reference>
<dbReference type="SUPFAM" id="SSF56925">
    <property type="entry name" value="OMPA-like"/>
    <property type="match status" value="1"/>
</dbReference>
<dbReference type="EMBL" id="BMEO01000022">
    <property type="protein sequence ID" value="GGG03148.1"/>
    <property type="molecule type" value="Genomic_DNA"/>
</dbReference>
<organism evidence="2 3">
    <name type="scientific">Marinicella pacifica</name>
    <dbReference type="NCBI Taxonomy" id="1171543"/>
    <lineage>
        <taxon>Bacteria</taxon>
        <taxon>Pseudomonadati</taxon>
        <taxon>Pseudomonadota</taxon>
        <taxon>Gammaproteobacteria</taxon>
        <taxon>Lysobacterales</taxon>
        <taxon>Marinicellaceae</taxon>
        <taxon>Marinicella</taxon>
    </lineage>
</organism>
<comment type="caution">
    <text evidence="2">The sequence shown here is derived from an EMBL/GenBank/DDBJ whole genome shotgun (WGS) entry which is preliminary data.</text>
</comment>
<evidence type="ECO:0000256" key="1">
    <source>
        <dbReference type="SAM" id="SignalP"/>
    </source>
</evidence>
<keyword evidence="3" id="KW-1185">Reference proteome</keyword>
<dbReference type="RefSeq" id="WP_188366146.1">
    <property type="nucleotide sequence ID" value="NZ_BAABJF010000025.1"/>
</dbReference>
<dbReference type="GO" id="GO:0055085">
    <property type="term" value="P:transmembrane transport"/>
    <property type="evidence" value="ECO:0007669"/>
    <property type="project" value="TreeGrafter"/>
</dbReference>
<gene>
    <name evidence="2" type="ORF">GCM10011365_25410</name>
</gene>
<accession>A0A917CYR7</accession>
<feature type="signal peptide" evidence="1">
    <location>
        <begin position="1"/>
        <end position="18"/>
    </location>
</feature>
<reference evidence="2" key="2">
    <citation type="submission" date="2020-09" db="EMBL/GenBank/DDBJ databases">
        <authorList>
            <person name="Sun Q."/>
            <person name="Zhou Y."/>
        </authorList>
    </citation>
    <scope>NUCLEOTIDE SEQUENCE</scope>
    <source>
        <strain evidence="2">CGMCC 1.12181</strain>
    </source>
</reference>
<proteinExistence type="predicted"/>
<evidence type="ECO:0000313" key="2">
    <source>
        <dbReference type="EMBL" id="GGG03148.1"/>
    </source>
</evidence>
<dbReference type="InterPro" id="IPR011250">
    <property type="entry name" value="OMP/PagP_B-barrel"/>
</dbReference>
<dbReference type="Gene3D" id="2.40.160.20">
    <property type="match status" value="1"/>
</dbReference>
<evidence type="ECO:0000313" key="3">
    <source>
        <dbReference type="Proteomes" id="UP000605253"/>
    </source>
</evidence>
<feature type="chain" id="PRO_5037703228" evidence="1">
    <location>
        <begin position="19"/>
        <end position="222"/>
    </location>
</feature>
<dbReference type="Pfam" id="PF03922">
    <property type="entry name" value="OmpW"/>
    <property type="match status" value="1"/>
</dbReference>
<dbReference type="GO" id="GO:0019867">
    <property type="term" value="C:outer membrane"/>
    <property type="evidence" value="ECO:0007669"/>
    <property type="project" value="InterPro"/>
</dbReference>
<sequence>MKKLLTIVLVLAAGQALAVEKGDWLLHMRAININPNDDSSALRVEGAAVPGTSVSVDDNYSLDISIGYMISDHWAIELLADLSSKHTVSAHGLSALGVPDGTDVVDTNVLPPTVFLQYQFRPTASVRPYFGVGANYTHFFNEELSGPAQEVLGAENLDLDSSFGWAAQFGIDWELSNNWSFNMDVKYIDINTEATFNTALGSAAVDVDINPTVIGIGFGKTF</sequence>
<dbReference type="AlphaFoldDB" id="A0A917CYR7"/>
<name>A0A917CYR7_9GAMM</name>
<dbReference type="Proteomes" id="UP000605253">
    <property type="component" value="Unassembled WGS sequence"/>
</dbReference>
<dbReference type="InterPro" id="IPR005618">
    <property type="entry name" value="OMPW"/>
</dbReference>
<dbReference type="PANTHER" id="PTHR36920">
    <property type="match status" value="1"/>
</dbReference>